<comment type="similarity">
    <text evidence="6">Belongs to the LPG synthase family.</text>
</comment>
<feature type="transmembrane region" description="Helical" evidence="6">
    <location>
        <begin position="134"/>
        <end position="158"/>
    </location>
</feature>
<evidence type="ECO:0000256" key="2">
    <source>
        <dbReference type="ARBA" id="ARBA00022475"/>
    </source>
</evidence>
<evidence type="ECO:0000256" key="4">
    <source>
        <dbReference type="ARBA" id="ARBA00022989"/>
    </source>
</evidence>
<feature type="transmembrane region" description="Helical" evidence="6">
    <location>
        <begin position="211"/>
        <end position="232"/>
    </location>
</feature>
<feature type="transmembrane region" description="Helical" evidence="6">
    <location>
        <begin position="165"/>
        <end position="185"/>
    </location>
</feature>
<dbReference type="PANTHER" id="PTHR39087:SF2">
    <property type="entry name" value="UPF0104 MEMBRANE PROTEIN MJ1595"/>
    <property type="match status" value="1"/>
</dbReference>
<evidence type="ECO:0000313" key="7">
    <source>
        <dbReference type="EMBL" id="NOU62707.1"/>
    </source>
</evidence>
<keyword evidence="6" id="KW-0808">Transferase</keyword>
<dbReference type="InterPro" id="IPR022791">
    <property type="entry name" value="L-PG_synthase/AglD"/>
</dbReference>
<dbReference type="EMBL" id="WHNY01000005">
    <property type="protein sequence ID" value="NOU62707.1"/>
    <property type="molecule type" value="Genomic_DNA"/>
</dbReference>
<evidence type="ECO:0000256" key="3">
    <source>
        <dbReference type="ARBA" id="ARBA00022692"/>
    </source>
</evidence>
<dbReference type="Proteomes" id="UP000653578">
    <property type="component" value="Unassembled WGS sequence"/>
</dbReference>
<protein>
    <recommendedName>
        <fullName evidence="6">Phosphatidylglycerol lysyltransferase</fullName>
        <ecNumber evidence="6">2.3.2.3</ecNumber>
    </recommendedName>
    <alternativeName>
        <fullName evidence="6">Lysylphosphatidylglycerol synthase</fullName>
    </alternativeName>
</protein>
<comment type="subcellular location">
    <subcellularLocation>
        <location evidence="1 6">Cell membrane</location>
        <topology evidence="1 6">Multi-pass membrane protein</topology>
    </subcellularLocation>
</comment>
<feature type="transmembrane region" description="Helical" evidence="6">
    <location>
        <begin position="285"/>
        <end position="309"/>
    </location>
</feature>
<reference evidence="7 8" key="1">
    <citation type="submission" date="2019-10" db="EMBL/GenBank/DDBJ databases">
        <title>Description of Paenibacillus humi sp. nov.</title>
        <authorList>
            <person name="Carlier A."/>
            <person name="Qi S."/>
        </authorList>
    </citation>
    <scope>NUCLEOTIDE SEQUENCE [LARGE SCALE GENOMIC DNA]</scope>
    <source>
        <strain evidence="7 8">LMG 31461</strain>
    </source>
</reference>
<evidence type="ECO:0000256" key="6">
    <source>
        <dbReference type="RuleBase" id="RU363042"/>
    </source>
</evidence>
<keyword evidence="2" id="KW-1003">Cell membrane</keyword>
<evidence type="ECO:0000256" key="5">
    <source>
        <dbReference type="ARBA" id="ARBA00023136"/>
    </source>
</evidence>
<keyword evidence="8" id="KW-1185">Reference proteome</keyword>
<organism evidence="7 8">
    <name type="scientific">Paenibacillus plantarum</name>
    <dbReference type="NCBI Taxonomy" id="2654975"/>
    <lineage>
        <taxon>Bacteria</taxon>
        <taxon>Bacillati</taxon>
        <taxon>Bacillota</taxon>
        <taxon>Bacilli</taxon>
        <taxon>Bacillales</taxon>
        <taxon>Paenibacillaceae</taxon>
        <taxon>Paenibacillus</taxon>
    </lineage>
</organism>
<feature type="transmembrane region" description="Helical" evidence="6">
    <location>
        <begin position="26"/>
        <end position="46"/>
    </location>
</feature>
<dbReference type="Pfam" id="PF03706">
    <property type="entry name" value="LPG_synthase_TM"/>
    <property type="match status" value="1"/>
</dbReference>
<keyword evidence="6" id="KW-0443">Lipid metabolism</keyword>
<gene>
    <name evidence="6" type="primary">mprF</name>
    <name evidence="7" type="ORF">GC096_01435</name>
</gene>
<keyword evidence="3 6" id="KW-0812">Transmembrane</keyword>
<evidence type="ECO:0000256" key="1">
    <source>
        <dbReference type="ARBA" id="ARBA00004651"/>
    </source>
</evidence>
<evidence type="ECO:0000313" key="8">
    <source>
        <dbReference type="Proteomes" id="UP000653578"/>
    </source>
</evidence>
<feature type="transmembrane region" description="Helical" evidence="6">
    <location>
        <begin position="244"/>
        <end position="265"/>
    </location>
</feature>
<keyword evidence="6" id="KW-0046">Antibiotic resistance</keyword>
<dbReference type="EC" id="2.3.2.3" evidence="6"/>
<comment type="caution">
    <text evidence="7">The sequence shown here is derived from an EMBL/GenBank/DDBJ whole genome shotgun (WGS) entry which is preliminary data.</text>
</comment>
<keyword evidence="4 6" id="KW-1133">Transmembrane helix</keyword>
<feature type="transmembrane region" description="Helical" evidence="6">
    <location>
        <begin position="66"/>
        <end position="86"/>
    </location>
</feature>
<comment type="catalytic activity">
    <reaction evidence="6">
        <text>L-lysyl-tRNA(Lys) + a 1,2-diacyl-sn-glycero-3-phospho-(1'-sn-glycerol) = a 1,2-diacyl-sn-glycero-3-phospho-1'-(3'-O-L-lysyl)-sn-glycerol + tRNA(Lys)</text>
        <dbReference type="Rhea" id="RHEA:10668"/>
        <dbReference type="Rhea" id="RHEA-COMP:9696"/>
        <dbReference type="Rhea" id="RHEA-COMP:9697"/>
        <dbReference type="ChEBI" id="CHEBI:64716"/>
        <dbReference type="ChEBI" id="CHEBI:75792"/>
        <dbReference type="ChEBI" id="CHEBI:78442"/>
        <dbReference type="ChEBI" id="CHEBI:78529"/>
        <dbReference type="EC" id="2.3.2.3"/>
    </reaction>
</comment>
<name>A0ABX1X2W8_9BACL</name>
<sequence length="341" mass="38054">MILILMIVFNFIPKKVSTYMLTKKRMIQSIAIFLVVCSIVITWQWFDSKEWLRDVGLLFHQPKWLVFMVIAYLASFLLKAAAWRIYAGQDVKFAVYFHAISYSLLVNHVLPIKVGDGVRTGLLMKNGGKSWEDALHSVAVMRLLDMLVLAVIGGIGIVRMGLPSSWMWVTLLASGTAILATAHYLPVIRKFPFVAKHSAYFHLKMLSGKGLAILGFITFSWVLEAGVIIAVSQIINLQLGSLSLVWANSMTIAGQIFHITPGGIGTYESTMSGSLVLLGVDGKDAYRAALLSHTFKFLFAYALGGYSLLRMPLHVREMKAWISRVTSQTKSQSYNKVRKED</sequence>
<accession>A0ABX1X2W8</accession>
<feature type="transmembrane region" description="Helical" evidence="6">
    <location>
        <begin position="93"/>
        <end position="114"/>
    </location>
</feature>
<keyword evidence="5 6" id="KW-0472">Membrane</keyword>
<dbReference type="PANTHER" id="PTHR39087">
    <property type="entry name" value="UPF0104 MEMBRANE PROTEIN MJ1595"/>
    <property type="match status" value="1"/>
</dbReference>
<comment type="function">
    <text evidence="6">Catalyzes the transfer of a lysyl group from L-lysyl-tRNA(Lys) to membrane-bound phosphatidylglycerol (PG), which produces lysylphosphatidylglycerol (LPG), a major component of the bacterial membrane with a positive net charge. LPG synthesis contributes to bacterial virulence as it is involved in the resistance mechanism against cationic antimicrobial peptides (CAMP) produces by the host's immune system (defensins, cathelicidins) and by the competing microorganisms.</text>
</comment>
<proteinExistence type="inferred from homology"/>